<keyword evidence="1" id="KW-1133">Transmembrane helix</keyword>
<dbReference type="Pfam" id="PF04827">
    <property type="entry name" value="Plant_tran"/>
    <property type="match status" value="1"/>
</dbReference>
<keyword evidence="1" id="KW-0812">Transmembrane</keyword>
<evidence type="ECO:0000313" key="2">
    <source>
        <dbReference type="EMBL" id="KAJ0194274.1"/>
    </source>
</evidence>
<evidence type="ECO:0000313" key="3">
    <source>
        <dbReference type="Proteomes" id="UP000235145"/>
    </source>
</evidence>
<dbReference type="AlphaFoldDB" id="A0A9R1X109"/>
<dbReference type="InterPro" id="IPR006912">
    <property type="entry name" value="Harbinger_derived_prot"/>
</dbReference>
<accession>A0A9R1X109</accession>
<evidence type="ECO:0008006" key="4">
    <source>
        <dbReference type="Google" id="ProtNLM"/>
    </source>
</evidence>
<reference evidence="2 3" key="1">
    <citation type="journal article" date="2017" name="Nat. Commun.">
        <title>Genome assembly with in vitro proximity ligation data and whole-genome triplication in lettuce.</title>
        <authorList>
            <person name="Reyes-Chin-Wo S."/>
            <person name="Wang Z."/>
            <person name="Yang X."/>
            <person name="Kozik A."/>
            <person name="Arikit S."/>
            <person name="Song C."/>
            <person name="Xia L."/>
            <person name="Froenicke L."/>
            <person name="Lavelle D.O."/>
            <person name="Truco M.J."/>
            <person name="Xia R."/>
            <person name="Zhu S."/>
            <person name="Xu C."/>
            <person name="Xu H."/>
            <person name="Xu X."/>
            <person name="Cox K."/>
            <person name="Korf I."/>
            <person name="Meyers B.C."/>
            <person name="Michelmore R.W."/>
        </authorList>
    </citation>
    <scope>NUCLEOTIDE SEQUENCE [LARGE SCALE GENOMIC DNA]</scope>
    <source>
        <strain evidence="3">cv. Salinas</strain>
        <tissue evidence="2">Seedlings</tissue>
    </source>
</reference>
<dbReference type="Proteomes" id="UP000235145">
    <property type="component" value="Unassembled WGS sequence"/>
</dbReference>
<proteinExistence type="predicted"/>
<feature type="transmembrane region" description="Helical" evidence="1">
    <location>
        <begin position="7"/>
        <end position="25"/>
    </location>
</feature>
<sequence>MAYMIDMVYVVVIVSMNYVVMWIVWGRQYLVDVGFPNTIELMTSYRGVRELFNFRHASLRNAIELAFGVLKRRFSIVRSTHELFLLV</sequence>
<dbReference type="EMBL" id="NBSK02000008">
    <property type="protein sequence ID" value="KAJ0194274.1"/>
    <property type="molecule type" value="Genomic_DNA"/>
</dbReference>
<keyword evidence="3" id="KW-1185">Reference proteome</keyword>
<gene>
    <name evidence="2" type="ORF">LSAT_V11C800417570</name>
</gene>
<protein>
    <recommendedName>
        <fullName evidence="4">DDE Tnp4 domain-containing protein</fullName>
    </recommendedName>
</protein>
<name>A0A9R1X109_LACSA</name>
<comment type="caution">
    <text evidence="2">The sequence shown here is derived from an EMBL/GenBank/DDBJ whole genome shotgun (WGS) entry which is preliminary data.</text>
</comment>
<organism evidence="2 3">
    <name type="scientific">Lactuca sativa</name>
    <name type="common">Garden lettuce</name>
    <dbReference type="NCBI Taxonomy" id="4236"/>
    <lineage>
        <taxon>Eukaryota</taxon>
        <taxon>Viridiplantae</taxon>
        <taxon>Streptophyta</taxon>
        <taxon>Embryophyta</taxon>
        <taxon>Tracheophyta</taxon>
        <taxon>Spermatophyta</taxon>
        <taxon>Magnoliopsida</taxon>
        <taxon>eudicotyledons</taxon>
        <taxon>Gunneridae</taxon>
        <taxon>Pentapetalae</taxon>
        <taxon>asterids</taxon>
        <taxon>campanulids</taxon>
        <taxon>Asterales</taxon>
        <taxon>Asteraceae</taxon>
        <taxon>Cichorioideae</taxon>
        <taxon>Cichorieae</taxon>
        <taxon>Lactucinae</taxon>
        <taxon>Lactuca</taxon>
    </lineage>
</organism>
<keyword evidence="1" id="KW-0472">Membrane</keyword>
<evidence type="ECO:0000256" key="1">
    <source>
        <dbReference type="SAM" id="Phobius"/>
    </source>
</evidence>